<protein>
    <recommendedName>
        <fullName evidence="4">SH3 domain-containing protein</fullName>
    </recommendedName>
</protein>
<evidence type="ECO:0000256" key="2">
    <source>
        <dbReference type="PROSITE-ProRule" id="PRU00192"/>
    </source>
</evidence>
<dbReference type="EMBL" id="HE573027">
    <property type="protein sequence ID" value="CCC53150.1"/>
    <property type="molecule type" value="Genomic_DNA"/>
</dbReference>
<keyword evidence="1 2" id="KW-0728">SH3 domain</keyword>
<name>G0UBF5_TRYVY</name>
<evidence type="ECO:0000256" key="1">
    <source>
        <dbReference type="ARBA" id="ARBA00022443"/>
    </source>
</evidence>
<dbReference type="PROSITE" id="PS50002">
    <property type="entry name" value="SH3"/>
    <property type="match status" value="1"/>
</dbReference>
<dbReference type="AlphaFoldDB" id="G0UBF5"/>
<organism evidence="5">
    <name type="scientific">Trypanosoma vivax (strain Y486)</name>
    <dbReference type="NCBI Taxonomy" id="1055687"/>
    <lineage>
        <taxon>Eukaryota</taxon>
        <taxon>Discoba</taxon>
        <taxon>Euglenozoa</taxon>
        <taxon>Kinetoplastea</taxon>
        <taxon>Metakinetoplastina</taxon>
        <taxon>Trypanosomatida</taxon>
        <taxon>Trypanosomatidae</taxon>
        <taxon>Trypanosoma</taxon>
        <taxon>Duttonella</taxon>
    </lineage>
</organism>
<gene>
    <name evidence="5" type="ORF">TVY486_1106340</name>
</gene>
<dbReference type="CDD" id="cd00174">
    <property type="entry name" value="SH3"/>
    <property type="match status" value="1"/>
</dbReference>
<proteinExistence type="predicted"/>
<evidence type="ECO:0000259" key="4">
    <source>
        <dbReference type="PROSITE" id="PS50002"/>
    </source>
</evidence>
<evidence type="ECO:0000256" key="3">
    <source>
        <dbReference type="SAM" id="Coils"/>
    </source>
</evidence>
<sequence>MVVCDTVELDAPNGCTAFTVHRGRSALFCCFLFIARVSAHKPPTSYFYCISPCPFLVFTFHVDQSTPMGEGAGSVCVVQAVDNYKGQSRHHLPFQENELILVLERYPSGWWTGQNKNGQKGLVPSTFMRSFTVAPPPDMLLAELEVLQRMVAPKAVEQLHPSQPQAALDKGAVNTLSEDEAAVIRLMEQMEFSTLQLGAARKRLMEAVEEFERDASQLKGAGGSPFNDCDTSLPGDELCESSAPSFKGVLDGGVLDDIMFMLDDVVRKRCLVQDASDTRICGYLKKQSLCEKHAERYCELLRERLELCHADVKEAEAELSDLSVKVREAGSVCRLERDRLLQRISLRDAKMRALCAHWADRAKEAKRRYIELKATMLTPDPAGDGKQEEMRLRQAVADGRTAYIRAEDELQHWRAEANRIREILGQRADLQELSRALHQTA</sequence>
<accession>G0UBF5</accession>
<dbReference type="SMART" id="SM00326">
    <property type="entry name" value="SH3"/>
    <property type="match status" value="1"/>
</dbReference>
<keyword evidence="3" id="KW-0175">Coiled coil</keyword>
<dbReference type="InterPro" id="IPR036028">
    <property type="entry name" value="SH3-like_dom_sf"/>
</dbReference>
<reference evidence="5" key="1">
    <citation type="journal article" date="2012" name="Proc. Natl. Acad. Sci. U.S.A.">
        <title>Antigenic diversity is generated by distinct evolutionary mechanisms in African trypanosome species.</title>
        <authorList>
            <person name="Jackson A.P."/>
            <person name="Berry A."/>
            <person name="Aslett M."/>
            <person name="Allison H.C."/>
            <person name="Burton P."/>
            <person name="Vavrova-Anderson J."/>
            <person name="Brown R."/>
            <person name="Browne H."/>
            <person name="Corton N."/>
            <person name="Hauser H."/>
            <person name="Gamble J."/>
            <person name="Gilderthorp R."/>
            <person name="Marcello L."/>
            <person name="McQuillan J."/>
            <person name="Otto T.D."/>
            <person name="Quail M.A."/>
            <person name="Sanders M.J."/>
            <person name="van Tonder A."/>
            <person name="Ginger M.L."/>
            <person name="Field M.C."/>
            <person name="Barry J.D."/>
            <person name="Hertz-Fowler C."/>
            <person name="Berriman M."/>
        </authorList>
    </citation>
    <scope>NUCLEOTIDE SEQUENCE</scope>
    <source>
        <strain evidence="5">Y486</strain>
    </source>
</reference>
<dbReference type="SUPFAM" id="SSF50044">
    <property type="entry name" value="SH3-domain"/>
    <property type="match status" value="1"/>
</dbReference>
<feature type="domain" description="SH3" evidence="4">
    <location>
        <begin position="73"/>
        <end position="133"/>
    </location>
</feature>
<feature type="coiled-coil region" evidence="3">
    <location>
        <begin position="298"/>
        <end position="325"/>
    </location>
</feature>
<evidence type="ECO:0000313" key="5">
    <source>
        <dbReference type="EMBL" id="CCC53150.1"/>
    </source>
</evidence>
<dbReference type="InterPro" id="IPR001452">
    <property type="entry name" value="SH3_domain"/>
</dbReference>
<dbReference type="Gene3D" id="2.30.30.40">
    <property type="entry name" value="SH3 Domains"/>
    <property type="match status" value="1"/>
</dbReference>
<dbReference type="Pfam" id="PF00018">
    <property type="entry name" value="SH3_1"/>
    <property type="match status" value="1"/>
</dbReference>
<dbReference type="VEuPathDB" id="TriTrypDB:TvY486_1106340"/>